<dbReference type="Pfam" id="PF00226">
    <property type="entry name" value="DnaJ"/>
    <property type="match status" value="1"/>
</dbReference>
<dbReference type="FunFam" id="1.10.287.110:FF:000109">
    <property type="entry name" value="J-type co-chaperone JAC1, mitochondrial"/>
    <property type="match status" value="1"/>
</dbReference>
<evidence type="ECO:0000256" key="1">
    <source>
        <dbReference type="ARBA" id="ARBA00010476"/>
    </source>
</evidence>
<dbReference type="InterPro" id="IPR004640">
    <property type="entry name" value="HscB"/>
</dbReference>
<keyword evidence="5" id="KW-1185">Reference proteome</keyword>
<feature type="domain" description="J" evidence="3">
    <location>
        <begin position="13"/>
        <end position="82"/>
    </location>
</feature>
<dbReference type="GO" id="GO:0051087">
    <property type="term" value="F:protein-folding chaperone binding"/>
    <property type="evidence" value="ECO:0007669"/>
    <property type="project" value="InterPro"/>
</dbReference>
<dbReference type="GO" id="GO:0005739">
    <property type="term" value="C:mitochondrion"/>
    <property type="evidence" value="ECO:0007669"/>
    <property type="project" value="TreeGrafter"/>
</dbReference>
<dbReference type="EMBL" id="CP049004">
    <property type="protein sequence ID" value="QID85060.1"/>
    <property type="molecule type" value="Genomic_DNA"/>
</dbReference>
<dbReference type="InterPro" id="IPR009073">
    <property type="entry name" value="HscB_oligo_C"/>
</dbReference>
<gene>
    <name evidence="4" type="primary">JAC1_2</name>
    <name evidence="4" type="ORF">GRS66_007609</name>
</gene>
<dbReference type="CDD" id="cd06257">
    <property type="entry name" value="DnaJ"/>
    <property type="match status" value="1"/>
</dbReference>
<dbReference type="InterPro" id="IPR036386">
    <property type="entry name" value="HscB_C_sf"/>
</dbReference>
<dbReference type="AlphaFoldDB" id="A0A6C1E841"/>
<sequence length="184" mass="21742">MLKYSIQRRLVSTFYELFPKTFPKKLPIWTIDQSKLRKEYRQLQAQHHPDMAQQGSEQSSTLNQAYHTLKDPLRRSQYMLKLLRNIDLTQEQTSHEVTTSDPQLLLEVLDVHDELSQMNDEAGVKQLAQENKQRIQDIETRLEQCYRDKNYAAAVKLTVELKYWSNLAKAFKDWVPGQPLELNH</sequence>
<name>A0A6C1E841_SACPS</name>
<evidence type="ECO:0000313" key="5">
    <source>
        <dbReference type="Proteomes" id="UP000501346"/>
    </source>
</evidence>
<accession>A0A6C1E841</accession>
<dbReference type="SUPFAM" id="SSF47144">
    <property type="entry name" value="HSC20 (HSCB), C-terminal oligomerisation domain"/>
    <property type="match status" value="1"/>
</dbReference>
<dbReference type="InterPro" id="IPR036869">
    <property type="entry name" value="J_dom_sf"/>
</dbReference>
<dbReference type="Pfam" id="PF07743">
    <property type="entry name" value="HSCB_C"/>
    <property type="match status" value="1"/>
</dbReference>
<comment type="similarity">
    <text evidence="1">Belongs to the HscB family.</text>
</comment>
<dbReference type="GO" id="GO:0044571">
    <property type="term" value="P:[2Fe-2S] cluster assembly"/>
    <property type="evidence" value="ECO:0007669"/>
    <property type="project" value="InterPro"/>
</dbReference>
<dbReference type="InterPro" id="IPR001623">
    <property type="entry name" value="DnaJ_domain"/>
</dbReference>
<keyword evidence="2" id="KW-0143">Chaperone</keyword>
<dbReference type="NCBIfam" id="TIGR00714">
    <property type="entry name" value="hscB"/>
    <property type="match status" value="1"/>
</dbReference>
<dbReference type="OrthoDB" id="448954at2759"/>
<dbReference type="GO" id="GO:0051259">
    <property type="term" value="P:protein complex oligomerization"/>
    <property type="evidence" value="ECO:0007669"/>
    <property type="project" value="InterPro"/>
</dbReference>
<protein>
    <submittedName>
        <fullName evidence="4">Molecular chaperone</fullName>
    </submittedName>
</protein>
<dbReference type="PANTHER" id="PTHR14021:SF15">
    <property type="entry name" value="IRON-SULFUR CLUSTER CO-CHAPERONE PROTEIN HSCB"/>
    <property type="match status" value="1"/>
</dbReference>
<dbReference type="PANTHER" id="PTHR14021">
    <property type="entry name" value="IRON-SULFUR CLUSTER CO-CHAPERONE PROTEIN HSCB"/>
    <property type="match status" value="1"/>
</dbReference>
<dbReference type="GO" id="GO:0001671">
    <property type="term" value="F:ATPase activator activity"/>
    <property type="evidence" value="ECO:0007669"/>
    <property type="project" value="InterPro"/>
</dbReference>
<dbReference type="SUPFAM" id="SSF46565">
    <property type="entry name" value="Chaperone J-domain"/>
    <property type="match status" value="1"/>
</dbReference>
<dbReference type="SMART" id="SM00271">
    <property type="entry name" value="DnaJ"/>
    <property type="match status" value="1"/>
</dbReference>
<evidence type="ECO:0000259" key="3">
    <source>
        <dbReference type="PROSITE" id="PS50076"/>
    </source>
</evidence>
<dbReference type="Proteomes" id="UP000501346">
    <property type="component" value="Chromosome SeVII-ScVII"/>
</dbReference>
<dbReference type="Gene3D" id="1.10.287.110">
    <property type="entry name" value="DnaJ domain"/>
    <property type="match status" value="1"/>
</dbReference>
<reference evidence="4 5" key="1">
    <citation type="journal article" date="2019" name="BMC Genomics">
        <title>Chromosome level assembly and comparative genome analysis confirm lager-brewing yeasts originated from a single hybridization.</title>
        <authorList>
            <person name="Salazar A.N."/>
            <person name="Gorter de Vries A.R."/>
            <person name="van den Broek M."/>
            <person name="Brouwers N."/>
            <person name="de la Torre Cortes P."/>
            <person name="Kuijpers N.G.A."/>
            <person name="Daran J.G."/>
            <person name="Abeel T."/>
        </authorList>
    </citation>
    <scope>NUCLEOTIDE SEQUENCE [LARGE SCALE GENOMIC DNA]</scope>
    <source>
        <strain evidence="4 5">CBS 1483</strain>
    </source>
</reference>
<dbReference type="Gene3D" id="1.20.1280.20">
    <property type="entry name" value="HscB, C-terminal domain"/>
    <property type="match status" value="1"/>
</dbReference>
<dbReference type="PROSITE" id="PS50076">
    <property type="entry name" value="DNAJ_2"/>
    <property type="match status" value="1"/>
</dbReference>
<evidence type="ECO:0000313" key="4">
    <source>
        <dbReference type="EMBL" id="QID85060.1"/>
    </source>
</evidence>
<organism evidence="4 5">
    <name type="scientific">Saccharomyces pastorianus</name>
    <name type="common">Lager yeast</name>
    <name type="synonym">Saccharomyces cerevisiae x Saccharomyces eubayanus</name>
    <dbReference type="NCBI Taxonomy" id="27292"/>
    <lineage>
        <taxon>Eukaryota</taxon>
        <taxon>Fungi</taxon>
        <taxon>Dikarya</taxon>
        <taxon>Ascomycota</taxon>
        <taxon>Saccharomycotina</taxon>
        <taxon>Saccharomycetes</taxon>
        <taxon>Saccharomycetales</taxon>
        <taxon>Saccharomycetaceae</taxon>
        <taxon>Saccharomyces</taxon>
    </lineage>
</organism>
<evidence type="ECO:0000256" key="2">
    <source>
        <dbReference type="ARBA" id="ARBA00023186"/>
    </source>
</evidence>
<proteinExistence type="inferred from homology"/>